<dbReference type="OrthoDB" id="2935331at2759"/>
<feature type="compositionally biased region" description="Polar residues" evidence="1">
    <location>
        <begin position="179"/>
        <end position="191"/>
    </location>
</feature>
<dbReference type="Proteomes" id="UP000812287">
    <property type="component" value="Unassembled WGS sequence"/>
</dbReference>
<dbReference type="RefSeq" id="XP_043035071.1">
    <property type="nucleotide sequence ID" value="XM_043184478.1"/>
</dbReference>
<feature type="region of interest" description="Disordered" evidence="1">
    <location>
        <begin position="164"/>
        <end position="207"/>
    </location>
</feature>
<evidence type="ECO:0000256" key="1">
    <source>
        <dbReference type="SAM" id="MobiDB-lite"/>
    </source>
</evidence>
<organism evidence="2 3">
    <name type="scientific">Guyanagaster necrorhizus</name>
    <dbReference type="NCBI Taxonomy" id="856835"/>
    <lineage>
        <taxon>Eukaryota</taxon>
        <taxon>Fungi</taxon>
        <taxon>Dikarya</taxon>
        <taxon>Basidiomycota</taxon>
        <taxon>Agaricomycotina</taxon>
        <taxon>Agaricomycetes</taxon>
        <taxon>Agaricomycetidae</taxon>
        <taxon>Agaricales</taxon>
        <taxon>Marasmiineae</taxon>
        <taxon>Physalacriaceae</taxon>
        <taxon>Guyanagaster</taxon>
    </lineage>
</organism>
<accession>A0A9P7VIA5</accession>
<dbReference type="EMBL" id="MU250558">
    <property type="protein sequence ID" value="KAG7441571.1"/>
    <property type="molecule type" value="Genomic_DNA"/>
</dbReference>
<sequence length="298" mass="33264">MSTWSTTGRLTDIQLLGEPQVALLAPRSLLSISQQPQSHSMTSIPGHFTGMSLSGEPPSAQQAPRSLLSISRQPQYLSMASVTGHFDGMRSLDEASIASLQRDNAEIPTSHVREEDPPHLTLWCSEGADQCHWHFFYIPGTPWSIISRIVSGHHHFCPMTPFNLQPEPSTTSPRRTRSMTKLQTSDIQQKVGTAKASRKTKEERPVEDPVGVIPHLRPLTIYPKFPEYDLADNEHMDPRQEGEKDAEYEALFRPHCGGPPYILDIGDAEVQFKGVHQSQSTGVAESLVQEFPLWPAIW</sequence>
<evidence type="ECO:0000313" key="3">
    <source>
        <dbReference type="Proteomes" id="UP000812287"/>
    </source>
</evidence>
<protein>
    <submittedName>
        <fullName evidence="2">Uncharacterized protein</fullName>
    </submittedName>
</protein>
<reference evidence="2" key="1">
    <citation type="submission" date="2020-11" db="EMBL/GenBank/DDBJ databases">
        <title>Adaptations for nitrogen fixation in a non-lichenized fungal sporocarp promotes dispersal by wood-feeding termites.</title>
        <authorList>
            <consortium name="DOE Joint Genome Institute"/>
            <person name="Koch R.A."/>
            <person name="Yoon G."/>
            <person name="Arayal U."/>
            <person name="Lail K."/>
            <person name="Amirebrahimi M."/>
            <person name="Labutti K."/>
            <person name="Lipzen A."/>
            <person name="Riley R."/>
            <person name="Barry K."/>
            <person name="Henrissat B."/>
            <person name="Grigoriev I.V."/>
            <person name="Herr J.R."/>
            <person name="Aime M.C."/>
        </authorList>
    </citation>
    <scope>NUCLEOTIDE SEQUENCE</scope>
    <source>
        <strain evidence="2">MCA 3950</strain>
    </source>
</reference>
<feature type="region of interest" description="Disordered" evidence="1">
    <location>
        <begin position="35"/>
        <end position="65"/>
    </location>
</feature>
<dbReference type="GeneID" id="66106775"/>
<evidence type="ECO:0000313" key="2">
    <source>
        <dbReference type="EMBL" id="KAG7441571.1"/>
    </source>
</evidence>
<gene>
    <name evidence="2" type="ORF">BT62DRAFT_923176</name>
</gene>
<comment type="caution">
    <text evidence="2">The sequence shown here is derived from an EMBL/GenBank/DDBJ whole genome shotgun (WGS) entry which is preliminary data.</text>
</comment>
<name>A0A9P7VIA5_9AGAR</name>
<dbReference type="AlphaFoldDB" id="A0A9P7VIA5"/>
<keyword evidence="3" id="KW-1185">Reference proteome</keyword>
<proteinExistence type="predicted"/>